<feature type="compositionally biased region" description="Polar residues" evidence="5">
    <location>
        <begin position="1400"/>
        <end position="1461"/>
    </location>
</feature>
<dbReference type="SUPFAM" id="SSF47370">
    <property type="entry name" value="Bromodomain"/>
    <property type="match status" value="1"/>
</dbReference>
<feature type="region of interest" description="Disordered" evidence="5">
    <location>
        <begin position="2088"/>
        <end position="2109"/>
    </location>
</feature>
<feature type="region of interest" description="Disordered" evidence="5">
    <location>
        <begin position="861"/>
        <end position="928"/>
    </location>
</feature>
<feature type="compositionally biased region" description="Basic and acidic residues" evidence="5">
    <location>
        <begin position="992"/>
        <end position="1011"/>
    </location>
</feature>
<feature type="region of interest" description="Disordered" evidence="5">
    <location>
        <begin position="301"/>
        <end position="360"/>
    </location>
</feature>
<evidence type="ECO:0008006" key="10">
    <source>
        <dbReference type="Google" id="ProtNLM"/>
    </source>
</evidence>
<feature type="region of interest" description="Disordered" evidence="5">
    <location>
        <begin position="1789"/>
        <end position="1811"/>
    </location>
</feature>
<keyword evidence="2 4" id="KW-0103">Bromodomain</keyword>
<organism evidence="8 9">
    <name type="scientific">Diabrotica virgifera virgifera</name>
    <name type="common">western corn rootworm</name>
    <dbReference type="NCBI Taxonomy" id="50390"/>
    <lineage>
        <taxon>Eukaryota</taxon>
        <taxon>Metazoa</taxon>
        <taxon>Ecdysozoa</taxon>
        <taxon>Arthropoda</taxon>
        <taxon>Hexapoda</taxon>
        <taxon>Insecta</taxon>
        <taxon>Pterygota</taxon>
        <taxon>Neoptera</taxon>
        <taxon>Endopterygota</taxon>
        <taxon>Coleoptera</taxon>
        <taxon>Polyphaga</taxon>
        <taxon>Cucujiformia</taxon>
        <taxon>Chrysomeloidea</taxon>
        <taxon>Chrysomelidae</taxon>
        <taxon>Galerucinae</taxon>
        <taxon>Diabroticina</taxon>
        <taxon>Diabroticites</taxon>
        <taxon>Diabrotica</taxon>
    </lineage>
</organism>
<protein>
    <recommendedName>
        <fullName evidence="10">Bromo domain-containing protein</fullName>
    </recommendedName>
</protein>
<evidence type="ECO:0000256" key="3">
    <source>
        <dbReference type="ARBA" id="ARBA00023242"/>
    </source>
</evidence>
<feature type="region of interest" description="Disordered" evidence="5">
    <location>
        <begin position="1298"/>
        <end position="1333"/>
    </location>
</feature>
<evidence type="ECO:0000259" key="6">
    <source>
        <dbReference type="PROSITE" id="PS50014"/>
    </source>
</evidence>
<dbReference type="PANTHER" id="PTHR47092">
    <property type="entry name" value="CAT EYE SYNDROME CRITICAL REGION PROTEIN 2"/>
    <property type="match status" value="1"/>
</dbReference>
<feature type="compositionally biased region" description="Polar residues" evidence="5">
    <location>
        <begin position="1226"/>
        <end position="1242"/>
    </location>
</feature>
<feature type="region of interest" description="Disordered" evidence="5">
    <location>
        <begin position="1102"/>
        <end position="1286"/>
    </location>
</feature>
<feature type="compositionally biased region" description="Polar residues" evidence="5">
    <location>
        <begin position="905"/>
        <end position="916"/>
    </location>
</feature>
<proteinExistence type="predicted"/>
<feature type="compositionally biased region" description="Polar residues" evidence="5">
    <location>
        <begin position="1301"/>
        <end position="1322"/>
    </location>
</feature>
<feature type="region of interest" description="Disordered" evidence="5">
    <location>
        <begin position="1354"/>
        <end position="1633"/>
    </location>
</feature>
<feature type="compositionally biased region" description="Low complexity" evidence="5">
    <location>
        <begin position="1790"/>
        <end position="1811"/>
    </location>
</feature>
<evidence type="ECO:0000313" key="9">
    <source>
        <dbReference type="Proteomes" id="UP001652700"/>
    </source>
</evidence>
<feature type="compositionally biased region" description="Polar residues" evidence="5">
    <location>
        <begin position="1354"/>
        <end position="1385"/>
    </location>
</feature>
<dbReference type="InterPro" id="IPR029614">
    <property type="entry name" value="CECR2"/>
</dbReference>
<feature type="region of interest" description="Disordered" evidence="5">
    <location>
        <begin position="1980"/>
        <end position="2021"/>
    </location>
</feature>
<feature type="compositionally biased region" description="Basic and acidic residues" evidence="5">
    <location>
        <begin position="1180"/>
        <end position="1203"/>
    </location>
</feature>
<feature type="compositionally biased region" description="Basic and acidic residues" evidence="5">
    <location>
        <begin position="1135"/>
        <end position="1146"/>
    </location>
</feature>
<reference evidence="8" key="1">
    <citation type="submission" date="2025-05" db="UniProtKB">
        <authorList>
            <consortium name="EnsemblMetazoa"/>
        </authorList>
    </citation>
    <scope>IDENTIFICATION</scope>
</reference>
<feature type="compositionally biased region" description="Polar residues" evidence="5">
    <location>
        <begin position="1606"/>
        <end position="1615"/>
    </location>
</feature>
<feature type="region of interest" description="Disordered" evidence="5">
    <location>
        <begin position="988"/>
        <end position="1020"/>
    </location>
</feature>
<feature type="domain" description="Bromo" evidence="6">
    <location>
        <begin position="406"/>
        <end position="476"/>
    </location>
</feature>
<name>A0ABM5KBQ1_DIAVI</name>
<feature type="compositionally biased region" description="Basic and acidic residues" evidence="5">
    <location>
        <begin position="1616"/>
        <end position="1632"/>
    </location>
</feature>
<keyword evidence="9" id="KW-1185">Reference proteome</keyword>
<dbReference type="RefSeq" id="XP_050507615.1">
    <property type="nucleotide sequence ID" value="XM_050651658.1"/>
</dbReference>
<feature type="compositionally biased region" description="Basic and acidic residues" evidence="5">
    <location>
        <begin position="541"/>
        <end position="550"/>
    </location>
</feature>
<dbReference type="GeneID" id="114341115"/>
<feature type="compositionally biased region" description="Pro residues" evidence="5">
    <location>
        <begin position="755"/>
        <end position="767"/>
    </location>
</feature>
<feature type="compositionally biased region" description="Basic residues" evidence="5">
    <location>
        <begin position="883"/>
        <end position="893"/>
    </location>
</feature>
<dbReference type="Gene3D" id="1.20.920.10">
    <property type="entry name" value="Bromodomain-like"/>
    <property type="match status" value="1"/>
</dbReference>
<feature type="compositionally biased region" description="Basic and acidic residues" evidence="5">
    <location>
        <begin position="510"/>
        <end position="525"/>
    </location>
</feature>
<feature type="compositionally biased region" description="Low complexity" evidence="5">
    <location>
        <begin position="1386"/>
        <end position="1398"/>
    </location>
</feature>
<feature type="compositionally biased region" description="Polar residues" evidence="5">
    <location>
        <begin position="1996"/>
        <end position="2015"/>
    </location>
</feature>
<feature type="region of interest" description="Disordered" evidence="5">
    <location>
        <begin position="267"/>
        <end position="287"/>
    </location>
</feature>
<evidence type="ECO:0000313" key="8">
    <source>
        <dbReference type="EnsemblMetazoa" id="XP_050507615.1"/>
    </source>
</evidence>
<feature type="domain" description="DDT" evidence="7">
    <location>
        <begin position="11"/>
        <end position="73"/>
    </location>
</feature>
<evidence type="ECO:0000259" key="7">
    <source>
        <dbReference type="PROSITE" id="PS50827"/>
    </source>
</evidence>
<dbReference type="InterPro" id="IPR018501">
    <property type="entry name" value="DDT_dom"/>
</dbReference>
<dbReference type="PROSITE" id="PS50827">
    <property type="entry name" value="DDT"/>
    <property type="match status" value="1"/>
</dbReference>
<feature type="compositionally biased region" description="Basic and acidic residues" evidence="5">
    <location>
        <begin position="2090"/>
        <end position="2099"/>
    </location>
</feature>
<feature type="compositionally biased region" description="Basic residues" evidence="5">
    <location>
        <begin position="724"/>
        <end position="748"/>
    </location>
</feature>
<feature type="compositionally biased region" description="Basic and acidic residues" evidence="5">
    <location>
        <begin position="861"/>
        <end position="882"/>
    </location>
</feature>
<accession>A0ABM5KBQ1</accession>
<evidence type="ECO:0000256" key="4">
    <source>
        <dbReference type="PROSITE-ProRule" id="PRU00035"/>
    </source>
</evidence>
<feature type="compositionally biased region" description="Basic and acidic residues" evidence="5">
    <location>
        <begin position="578"/>
        <end position="723"/>
    </location>
</feature>
<dbReference type="PROSITE" id="PS50014">
    <property type="entry name" value="BROMODOMAIN_2"/>
    <property type="match status" value="1"/>
</dbReference>
<feature type="compositionally biased region" description="Basic and acidic residues" evidence="5">
    <location>
        <begin position="1102"/>
        <end position="1128"/>
    </location>
</feature>
<dbReference type="EnsemblMetazoa" id="XM_050651658.1">
    <property type="protein sequence ID" value="XP_050507615.1"/>
    <property type="gene ID" value="LOC114341115"/>
</dbReference>
<feature type="region of interest" description="Disordered" evidence="5">
    <location>
        <begin position="509"/>
        <end position="794"/>
    </location>
</feature>
<sequence length="2188" mass="246888">MFPTFISILDIQSWWEVPSIAHFCSLFRTAFNLLDFDIEDLEEALLTDGTEEYSWLQDLIVRLLSGCLKNNGISTFNYQMFLRRLFRQKCQEHDRYNPFNTDIDFQLLPLRTKVDILHALCDFRLDATDVLDQLKNLEADSLRVEPLGYDSNDSAYWYFYGTRLYREDFTSKNDKKKTVWQVICFTQDDWLQLTKKFKKSTNKAERQLHHTLSENFLPELPRLFKEKEILARKRLLATLPKRTSNRLKQQEKELTEENNFLNQYLKEQESKEAEAEVQKKDLESRRQKAYERRIKLRENKESDALSETSVDEMAGTRSKKAKKVEETKISKSGKKKEKQSDEPTIYTSKPTTVGRQTNNSLSAATGQIVIEQVKNPNKKKLKTSQVFRQTDEDLVTGMHKILDYVKNHEDAWPFTDPVEEEYAPNYYTVIRKPMDLQRMEERLDSGFYKSFDRFRADFQLIVDNCKLYNGAENEYTEMVDNLLQVFEKATEKYLDHISSSDDEIAIEFSNEEKSKSKNRSDEPVNEKTSTSRRKPMLVAQTDRKRERSESEESINSLRSHESPYREVNTRSAKHRKVEHVEETPEKISKAAKTKKEKDESKVKKEKEVMIKKQNEKDVKLKNEKVMVKTKKEKEEVKMKKEKEEVKTKKEKEEVKTKKEKEEVKTKKEKEEVKTKKEKEEVKAKKEKEVKPKKENEESKKSKASEKKNKAEVKEKETKKEKYLSKKALKNKTKKGNKKDKKKKGKTKTVSRSPSLSPPPSDSPPPSSPDIRFDFFPRTLKKPHQYESDIENSIQEDKHRTKFDKFFDDFSVLDHHFDQKIKRDDELLPFFPKPKEKHNKLRETIEKLKALSENKLKDEFDFELEHSKENKDKSKKVEKEEKHKTKNKEKAHKPFTKEAEIELEEGNNTMDSIQSDGQKTKKSTTSTSSNIISKAQAANFDALTIATEQTLKDINKWLDDTPKFAEFSSASNSPSYAGLDDLDTLTGKIDQVPGKKLDKPLTAIKKDAANKDPKKKPFRDPSKFFKRREVQRTIDRLQPGKSKGNLITNVQATSKADEVFALGPLSKLKDTKNSLIVKTNTNAPKLSLGSVLDSFGKHKFVDDQKKEEKQLEEVKLDEKPATPDIKMDVESSISIKKPEEEIEKKSQEPPVTDDTGSGGATPNLSAWFKAFGAPKVQPVTKRNDTKSEVEKEKNDESKSVDVRKVTLPLVSPSTDIHGQPISRQRRISTGSSMSERSSFSQDMDSPRVGMDERGAYPAPYPSPLHRSPTGASPIMASPRPDISPKTAYSTINGQIRVGFYQDTVSNKSSPDKSCSPQENSQSPYPHYSEHVYTPNTTDNSYYSYTNPPYYTHVPNYSSTNPTPPYNSEGNYSYYDSNKAQTPQNYTANSPASNHSSPHHQLSANVSPNMNADRSPGMNSPSVHSPNIHSPTVYSPHSPTILPQHSPNINPQYSPGLLPQQSPGVHPQHSPGVHPQHSPGVHPQHSPGVHPQHSPGVLPQHSPGMHSQHSPGVHPQHSPGVHPQHSPGIHPQHSPGIHPQHSPGVHPQHSPGVHPQHSPGVHPQHSPGVHPQHSPGIHPQHSPGIPPQPSPGVHSQHSPIVQRPPSPISASMCSNSSEVEHFQSQEELSKRGDKIQSQTAIFPVKKRAYNDNEILQISNQKFEIAPRLTQQIEMKKNQEDGSKEKVDAKPYVHQNIPDPKSLNIPNSEDFYPKPPAHTSQLPTAQAASAYNFNTDSNYSLNIPSRDRTIASSQSSKIDMSKYTNMGYTGPDVNTRSISQLGFPSTSIPATLSQKQASAQSSLVTSSASSSDMSMRYGNPNLALQQMGYKGVESTAPQQAHTNYESSVPPNARTEGINERLSQMQNVSNSSMSRSNYNASSVDVGRTMANLSHIVDRFSNEERVMVGLQNTPSFYGDKGLSSSHILNKPISSNASAMPIFSQANMAAIQSYNQNLQASSTSLYNRPMADLQNAGVMQSDLKNNQQIQEKKSKKRKSSKNVPASSSEPQQQTSTNQGFQSYAGLKGNSSLEPSAISLKTSSVVPGSAFNFGPTPAGLGIGSGIYADKDAYSNFLDEFRSTPNYYIAAAAAAHHRTPENTEKQTRPAHQNSNPQTYPFLGAPHARSTYPIAGPFIPNAQAQLMDTSSPLYQHYLQAGVLNQSLLPHPGTYPPGYHSALSMRQQYDSMNRPPWL</sequence>
<dbReference type="InterPro" id="IPR001487">
    <property type="entry name" value="Bromodomain"/>
</dbReference>
<feature type="region of interest" description="Disordered" evidence="5">
    <location>
        <begin position="1691"/>
        <end position="1721"/>
    </location>
</feature>
<dbReference type="Proteomes" id="UP001652700">
    <property type="component" value="Unplaced"/>
</dbReference>
<dbReference type="SMART" id="SM00297">
    <property type="entry name" value="BROMO"/>
    <property type="match status" value="1"/>
</dbReference>
<feature type="compositionally biased region" description="Basic and acidic residues" evidence="5">
    <location>
        <begin position="558"/>
        <end position="568"/>
    </location>
</feature>
<feature type="compositionally biased region" description="Polar residues" evidence="5">
    <location>
        <begin position="345"/>
        <end position="360"/>
    </location>
</feature>
<dbReference type="CDD" id="cd05509">
    <property type="entry name" value="Bromo_gcn5_like"/>
    <property type="match status" value="1"/>
</dbReference>
<comment type="subcellular location">
    <subcellularLocation>
        <location evidence="1">Nucleus</location>
    </subcellularLocation>
</comment>
<dbReference type="Pfam" id="PF00439">
    <property type="entry name" value="Bromodomain"/>
    <property type="match status" value="1"/>
</dbReference>
<evidence type="ECO:0000256" key="2">
    <source>
        <dbReference type="ARBA" id="ARBA00023117"/>
    </source>
</evidence>
<dbReference type="PRINTS" id="PR00503">
    <property type="entry name" value="BROMODOMAIN"/>
</dbReference>
<evidence type="ECO:0000256" key="5">
    <source>
        <dbReference type="SAM" id="MobiDB-lite"/>
    </source>
</evidence>
<evidence type="ECO:0000256" key="1">
    <source>
        <dbReference type="ARBA" id="ARBA00004123"/>
    </source>
</evidence>
<keyword evidence="3" id="KW-0539">Nucleus</keyword>
<dbReference type="InterPro" id="IPR036427">
    <property type="entry name" value="Bromodomain-like_sf"/>
</dbReference>
<dbReference type="PANTHER" id="PTHR47092:SF1">
    <property type="entry name" value="CHROMATIN REMODELING REGULATOR CECR2"/>
    <property type="match status" value="1"/>
</dbReference>